<name>A0ABD3C826_9LAMI</name>
<comment type="caution">
    <text evidence="2">The sequence shown here is derived from an EMBL/GenBank/DDBJ whole genome shotgun (WGS) entry which is preliminary data.</text>
</comment>
<evidence type="ECO:0000313" key="3">
    <source>
        <dbReference type="Proteomes" id="UP001632038"/>
    </source>
</evidence>
<organism evidence="2 3">
    <name type="scientific">Castilleja foliolosa</name>
    <dbReference type="NCBI Taxonomy" id="1961234"/>
    <lineage>
        <taxon>Eukaryota</taxon>
        <taxon>Viridiplantae</taxon>
        <taxon>Streptophyta</taxon>
        <taxon>Embryophyta</taxon>
        <taxon>Tracheophyta</taxon>
        <taxon>Spermatophyta</taxon>
        <taxon>Magnoliopsida</taxon>
        <taxon>eudicotyledons</taxon>
        <taxon>Gunneridae</taxon>
        <taxon>Pentapetalae</taxon>
        <taxon>asterids</taxon>
        <taxon>lamiids</taxon>
        <taxon>Lamiales</taxon>
        <taxon>Orobanchaceae</taxon>
        <taxon>Pedicularideae</taxon>
        <taxon>Castillejinae</taxon>
        <taxon>Castilleja</taxon>
    </lineage>
</organism>
<dbReference type="PANTHER" id="PTHR31874:SF10">
    <property type="entry name" value="PROTEIN CHLOROPLAST IMPORT APPARATUS 2"/>
    <property type="match status" value="1"/>
</dbReference>
<feature type="region of interest" description="Disordered" evidence="1">
    <location>
        <begin position="15"/>
        <end position="53"/>
    </location>
</feature>
<dbReference type="PANTHER" id="PTHR31874">
    <property type="entry name" value="CCT MOTIF FAMILY PROTEIN, EXPRESSED"/>
    <property type="match status" value="1"/>
</dbReference>
<dbReference type="EMBL" id="JAVIJP010000047">
    <property type="protein sequence ID" value="KAL3625963.1"/>
    <property type="molecule type" value="Genomic_DNA"/>
</dbReference>
<feature type="compositionally biased region" description="Basic residues" evidence="1">
    <location>
        <begin position="42"/>
        <end position="51"/>
    </location>
</feature>
<dbReference type="InterPro" id="IPR052453">
    <property type="entry name" value="CONSTANS-like_ZF"/>
</dbReference>
<dbReference type="Proteomes" id="UP001632038">
    <property type="component" value="Unassembled WGS sequence"/>
</dbReference>
<proteinExistence type="predicted"/>
<feature type="compositionally biased region" description="Low complexity" evidence="1">
    <location>
        <begin position="15"/>
        <end position="41"/>
    </location>
</feature>
<sequence length="302" mass="33509">MSSFLNLDLIKSPTTSSWTSNYSSSPSSSSTLSESNNSISTRKARTPRKRPNQIYNEAASILSTAYPKLFPTKHLTKPCKFTKPSSPFLFEPVGLFTPSKLEKPVFSKNLNLFEKPCRVSSSGGEYEEDFDAESILEEEIEEGIDSIMGNLSMENEDMGLSENTCYGYPIGLGLEIENGMRNESKAMKNGDEGDDWWRFPIVNVADITRKIAQIPTKKTKTKKKKKLECGKGNKEDFGSAISDETFRRTPGGLCLKLNYDDVLSAWADRGSPFSGEGPAAGDDVQVCNLISGKRKKKYKSLR</sequence>
<dbReference type="AlphaFoldDB" id="A0ABD3C826"/>
<evidence type="ECO:0000256" key="1">
    <source>
        <dbReference type="SAM" id="MobiDB-lite"/>
    </source>
</evidence>
<keyword evidence="3" id="KW-1185">Reference proteome</keyword>
<reference evidence="3" key="1">
    <citation type="journal article" date="2024" name="IScience">
        <title>Strigolactones Initiate the Formation of Haustorium-like Structures in Castilleja.</title>
        <authorList>
            <person name="Buerger M."/>
            <person name="Peterson D."/>
            <person name="Chory J."/>
        </authorList>
    </citation>
    <scope>NUCLEOTIDE SEQUENCE [LARGE SCALE GENOMIC DNA]</scope>
</reference>
<accession>A0ABD3C826</accession>
<protein>
    <submittedName>
        <fullName evidence="2">Uncharacterized protein</fullName>
    </submittedName>
</protein>
<evidence type="ECO:0000313" key="2">
    <source>
        <dbReference type="EMBL" id="KAL3625963.1"/>
    </source>
</evidence>
<gene>
    <name evidence="2" type="ORF">CASFOL_029512</name>
</gene>